<dbReference type="Proteomes" id="UP000605392">
    <property type="component" value="Unassembled WGS sequence"/>
</dbReference>
<evidence type="ECO:0000313" key="2">
    <source>
        <dbReference type="Proteomes" id="UP000605392"/>
    </source>
</evidence>
<reference evidence="1 2" key="1">
    <citation type="journal article" date="2019" name="Int. J. Syst. Evol. Microbiol.">
        <title>The Global Catalogue of Microorganisms (GCM) 10K type strain sequencing project: providing services to taxonomists for standard genome sequencing and annotation.</title>
        <authorList>
            <consortium name="The Broad Institute Genomics Platform"/>
            <consortium name="The Broad Institute Genome Sequencing Center for Infectious Disease"/>
            <person name="Wu L."/>
            <person name="Ma J."/>
        </authorList>
    </citation>
    <scope>NUCLEOTIDE SEQUENCE [LARGE SCALE GENOMIC DNA]</scope>
    <source>
        <strain evidence="1 2">CGMCC 1.12720</strain>
    </source>
</reference>
<comment type="caution">
    <text evidence="1">The sequence shown here is derived from an EMBL/GenBank/DDBJ whole genome shotgun (WGS) entry which is preliminary data.</text>
</comment>
<sequence>MNLYPILLTLGGISLISCDSSPQEIAKTPARSPTAAVQPKVLHPASSATAAPAAKVLRSETDTIRLRNGSVARLTPAREAEFARLNGIDTDTTEQKYIQLAKGRAQRRSDQLLLTLTNGRTLTLTNNITDPDEEKHVVYRFRGPLANSDFWVLDVTRWESGFVLLINQHTGRRTRLWGRPVLAPNGTHFVAFNSDMEAGYSPNGLEVWSLESGIPMLRWNRVVNTWGPEEVRWLNDKTLIIRQYYPDSTPQIKYARLLLPQ</sequence>
<keyword evidence="2" id="KW-1185">Reference proteome</keyword>
<accession>A0ACB5PQA2</accession>
<organism evidence="1 2">
    <name type="scientific">Hymenobacter qilianensis</name>
    <dbReference type="NCBI Taxonomy" id="1385715"/>
    <lineage>
        <taxon>Bacteria</taxon>
        <taxon>Pseudomonadati</taxon>
        <taxon>Bacteroidota</taxon>
        <taxon>Cytophagia</taxon>
        <taxon>Cytophagales</taxon>
        <taxon>Hymenobacteraceae</taxon>
        <taxon>Hymenobacter</taxon>
    </lineage>
</organism>
<protein>
    <submittedName>
        <fullName evidence="1">Uncharacterized protein</fullName>
    </submittedName>
</protein>
<evidence type="ECO:0000313" key="1">
    <source>
        <dbReference type="EMBL" id="GGF61254.1"/>
    </source>
</evidence>
<proteinExistence type="predicted"/>
<name>A0ACB5PQA2_9BACT</name>
<gene>
    <name evidence="1" type="ORF">GCM10011375_15490</name>
</gene>
<dbReference type="EMBL" id="BMFN01000001">
    <property type="protein sequence ID" value="GGF61254.1"/>
    <property type="molecule type" value="Genomic_DNA"/>
</dbReference>